<organism evidence="5 6">
    <name type="scientific">Pinctada imbricata</name>
    <name type="common">Atlantic pearl-oyster</name>
    <name type="synonym">Pinctada martensii</name>
    <dbReference type="NCBI Taxonomy" id="66713"/>
    <lineage>
        <taxon>Eukaryota</taxon>
        <taxon>Metazoa</taxon>
        <taxon>Spiralia</taxon>
        <taxon>Lophotrochozoa</taxon>
        <taxon>Mollusca</taxon>
        <taxon>Bivalvia</taxon>
        <taxon>Autobranchia</taxon>
        <taxon>Pteriomorphia</taxon>
        <taxon>Pterioida</taxon>
        <taxon>Pterioidea</taxon>
        <taxon>Pteriidae</taxon>
        <taxon>Pinctada</taxon>
    </lineage>
</organism>
<gene>
    <name evidence="5" type="ORF">FSP39_009784</name>
</gene>
<dbReference type="EMBL" id="VSWD01000002">
    <property type="protein sequence ID" value="KAK3107223.1"/>
    <property type="molecule type" value="Genomic_DNA"/>
</dbReference>
<keyword evidence="1" id="KW-0677">Repeat</keyword>
<reference evidence="5" key="1">
    <citation type="submission" date="2019-08" db="EMBL/GenBank/DDBJ databases">
        <title>The improved chromosome-level genome for the pearl oyster Pinctada fucata martensii using PacBio sequencing and Hi-C.</title>
        <authorList>
            <person name="Zheng Z."/>
        </authorList>
    </citation>
    <scope>NUCLEOTIDE SEQUENCE</scope>
    <source>
        <strain evidence="5">ZZ-2019</strain>
        <tissue evidence="5">Adductor muscle</tissue>
    </source>
</reference>
<evidence type="ECO:0000313" key="6">
    <source>
        <dbReference type="Proteomes" id="UP001186944"/>
    </source>
</evidence>
<dbReference type="PANTHER" id="PTHR10627">
    <property type="entry name" value="SCP160"/>
    <property type="match status" value="1"/>
</dbReference>
<feature type="domain" description="SAM" evidence="4">
    <location>
        <begin position="148"/>
        <end position="208"/>
    </location>
</feature>
<feature type="compositionally biased region" description="Pro residues" evidence="3">
    <location>
        <begin position="49"/>
        <end position="59"/>
    </location>
</feature>
<feature type="region of interest" description="Disordered" evidence="3">
    <location>
        <begin position="1"/>
        <end position="59"/>
    </location>
</feature>
<name>A0AA89CD93_PINIB</name>
<dbReference type="SUPFAM" id="SSF47769">
    <property type="entry name" value="SAM/Pointed domain"/>
    <property type="match status" value="1"/>
</dbReference>
<dbReference type="Gene3D" id="1.10.150.50">
    <property type="entry name" value="Transcription Factor, Ets-1"/>
    <property type="match status" value="1"/>
</dbReference>
<dbReference type="InterPro" id="IPR013761">
    <property type="entry name" value="SAM/pointed_sf"/>
</dbReference>
<evidence type="ECO:0000313" key="5">
    <source>
        <dbReference type="EMBL" id="KAK3107223.1"/>
    </source>
</evidence>
<feature type="compositionally biased region" description="Low complexity" evidence="3">
    <location>
        <begin position="39"/>
        <end position="48"/>
    </location>
</feature>
<proteinExistence type="predicted"/>
<comment type="caution">
    <text evidence="5">The sequence shown here is derived from an EMBL/GenBank/DDBJ whole genome shotgun (WGS) entry which is preliminary data.</text>
</comment>
<keyword evidence="2" id="KW-0175">Coiled coil</keyword>
<protein>
    <recommendedName>
        <fullName evidence="4">SAM domain-containing protein</fullName>
    </recommendedName>
</protein>
<sequence length="377" mass="42937">MSPTSQLKDREKQSNKSRSNSPSVKFNTQDIIVPPPPVHYQQHHQPVQPSVPPIPPTVPVLPQQKIPFEQPSHYPPHLPRPYSNTAKSTHDQQNMNYDFGKPPLNEPPPGFTNMAANFSPQLGCQLFPQGVGDRGFFGQAKDSDDYPRDLRALLEQLGLTKYMNVFEEQDVDLQVFLSLTDQDLKEIGIKLFGPRKKMTNAIARWQSKAPLPASNKIEQAYADRLEGEMQEMALQLHKSAEQVETLKAEVLQEKQIRIVTETCLNEERGAWHHMQRVILEMRQKCDEMRESLRNLKHYHSEIKLKFQNPDLGGAMKDDLPLDEKTWQSANERAASADILLKKVEQQIKEIQKNLSVVAMHGDRILGRSANTPEASFT</sequence>
<dbReference type="InterPro" id="IPR047238">
    <property type="entry name" value="ANKS3_SAM"/>
</dbReference>
<feature type="coiled-coil region" evidence="2">
    <location>
        <begin position="222"/>
        <end position="249"/>
    </location>
</feature>
<dbReference type="PANTHER" id="PTHR10627:SF69">
    <property type="entry name" value="PROTEIN BICAUDAL C"/>
    <property type="match status" value="1"/>
</dbReference>
<feature type="compositionally biased region" description="Polar residues" evidence="3">
    <location>
        <begin position="16"/>
        <end position="30"/>
    </location>
</feature>
<dbReference type="Proteomes" id="UP001186944">
    <property type="component" value="Unassembled WGS sequence"/>
</dbReference>
<dbReference type="GO" id="GO:0005737">
    <property type="term" value="C:cytoplasm"/>
    <property type="evidence" value="ECO:0007669"/>
    <property type="project" value="TreeGrafter"/>
</dbReference>
<dbReference type="Pfam" id="PF00536">
    <property type="entry name" value="SAM_1"/>
    <property type="match status" value="1"/>
</dbReference>
<evidence type="ECO:0000256" key="2">
    <source>
        <dbReference type="SAM" id="Coils"/>
    </source>
</evidence>
<accession>A0AA89CD93</accession>
<dbReference type="CDD" id="cd09519">
    <property type="entry name" value="SAM_ANKS3"/>
    <property type="match status" value="1"/>
</dbReference>
<evidence type="ECO:0000256" key="1">
    <source>
        <dbReference type="ARBA" id="ARBA00022737"/>
    </source>
</evidence>
<evidence type="ECO:0000259" key="4">
    <source>
        <dbReference type="PROSITE" id="PS50105"/>
    </source>
</evidence>
<keyword evidence="6" id="KW-1185">Reference proteome</keyword>
<dbReference type="InterPro" id="IPR001660">
    <property type="entry name" value="SAM"/>
</dbReference>
<dbReference type="AlphaFoldDB" id="A0AA89CD93"/>
<dbReference type="PROSITE" id="PS50105">
    <property type="entry name" value="SAM_DOMAIN"/>
    <property type="match status" value="1"/>
</dbReference>
<evidence type="ECO:0000256" key="3">
    <source>
        <dbReference type="SAM" id="MobiDB-lite"/>
    </source>
</evidence>
<dbReference type="SMART" id="SM00454">
    <property type="entry name" value="SAM"/>
    <property type="match status" value="1"/>
</dbReference>